<dbReference type="InterPro" id="IPR051601">
    <property type="entry name" value="Serine_prot/Carboxylest_S33"/>
</dbReference>
<gene>
    <name evidence="8" type="ordered locus">Gbro_0438</name>
</gene>
<dbReference type="Gene3D" id="3.40.50.1820">
    <property type="entry name" value="alpha/beta hydrolase"/>
    <property type="match status" value="1"/>
</dbReference>
<dbReference type="HOGENOM" id="CLU_013364_3_2_11"/>
<feature type="signal peptide" evidence="5">
    <location>
        <begin position="1"/>
        <end position="26"/>
    </location>
</feature>
<evidence type="ECO:0000256" key="4">
    <source>
        <dbReference type="SAM" id="MobiDB-lite"/>
    </source>
</evidence>
<organism evidence="8 9">
    <name type="scientific">Gordonia bronchialis (strain ATCC 25592 / DSM 43247 / BCRC 13721 / JCM 3198 / KCTC 3076 / NBRC 16047 / NCTC 10667)</name>
    <name type="common">Rhodococcus bronchialis</name>
    <dbReference type="NCBI Taxonomy" id="526226"/>
    <lineage>
        <taxon>Bacteria</taxon>
        <taxon>Bacillati</taxon>
        <taxon>Actinomycetota</taxon>
        <taxon>Actinomycetes</taxon>
        <taxon>Mycobacteriales</taxon>
        <taxon>Gordoniaceae</taxon>
        <taxon>Gordonia</taxon>
    </lineage>
</organism>
<dbReference type="SUPFAM" id="SSF53474">
    <property type="entry name" value="alpha/beta-Hydrolases"/>
    <property type="match status" value="2"/>
</dbReference>
<keyword evidence="9" id="KW-1185">Reference proteome</keyword>
<dbReference type="PANTHER" id="PTHR43248">
    <property type="entry name" value="2-SUCCINYL-6-HYDROXY-2,4-CYCLOHEXADIENE-1-CARBOXYLATE SYNTHASE"/>
    <property type="match status" value="1"/>
</dbReference>
<dbReference type="PANTHER" id="PTHR43248:SF29">
    <property type="entry name" value="TRIPEPTIDYL AMINOPEPTIDASE"/>
    <property type="match status" value="1"/>
</dbReference>
<evidence type="ECO:0000259" key="6">
    <source>
        <dbReference type="Pfam" id="PF00561"/>
    </source>
</evidence>
<dbReference type="KEGG" id="gbr:Gbro_0438"/>
<reference evidence="8 9" key="2">
    <citation type="journal article" date="2010" name="Stand. Genomic Sci.">
        <title>Complete genome sequence of Gordonia bronchialis type strain (3410).</title>
        <authorList>
            <person name="Ivanova N."/>
            <person name="Sikorski J."/>
            <person name="Jando M."/>
            <person name="Lapidus A."/>
            <person name="Nolan M."/>
            <person name="Lucas S."/>
            <person name="Del Rio T.G."/>
            <person name="Tice H."/>
            <person name="Copeland A."/>
            <person name="Cheng J.F."/>
            <person name="Chen F."/>
            <person name="Bruce D."/>
            <person name="Goodwin L."/>
            <person name="Pitluck S."/>
            <person name="Mavromatis K."/>
            <person name="Ovchinnikova G."/>
            <person name="Pati A."/>
            <person name="Chen A."/>
            <person name="Palaniappan K."/>
            <person name="Land M."/>
            <person name="Hauser L."/>
            <person name="Chang Y.J."/>
            <person name="Jeffries C.D."/>
            <person name="Chain P."/>
            <person name="Saunders E."/>
            <person name="Han C."/>
            <person name="Detter J.C."/>
            <person name="Brettin T."/>
            <person name="Rohde M."/>
            <person name="Goker M."/>
            <person name="Bristow J."/>
            <person name="Eisen J.A."/>
            <person name="Markowitz V."/>
            <person name="Hugenholtz P."/>
            <person name="Klenk H.P."/>
            <person name="Kyrpides N.C."/>
        </authorList>
    </citation>
    <scope>NUCLEOTIDE SEQUENCE [LARGE SCALE GENOMIC DNA]</scope>
    <source>
        <strain evidence="9">ATCC 25592 / DSM 43247 / BCRC 13721 / JCM 3198 / KCTC 3076 / NBRC 16047 / NCTC 10667</strain>
    </source>
</reference>
<feature type="chain" id="PRO_5039513721" evidence="5">
    <location>
        <begin position="27"/>
        <end position="542"/>
    </location>
</feature>
<dbReference type="EMBL" id="CP001802">
    <property type="protein sequence ID" value="ACY19772.1"/>
    <property type="molecule type" value="Genomic_DNA"/>
</dbReference>
<dbReference type="InterPro" id="IPR013595">
    <property type="entry name" value="Pept_S33_TAP-like_C"/>
</dbReference>
<dbReference type="eggNOG" id="COG0596">
    <property type="taxonomic scope" value="Bacteria"/>
</dbReference>
<dbReference type="InterPro" id="IPR000073">
    <property type="entry name" value="AB_hydrolase_1"/>
</dbReference>
<dbReference type="RefSeq" id="WP_012832361.1">
    <property type="nucleotide sequence ID" value="NC_013441.1"/>
</dbReference>
<evidence type="ECO:0000259" key="7">
    <source>
        <dbReference type="Pfam" id="PF08386"/>
    </source>
</evidence>
<evidence type="ECO:0000256" key="2">
    <source>
        <dbReference type="ARBA" id="ARBA00022729"/>
    </source>
</evidence>
<feature type="domain" description="AB hydrolase-1" evidence="6">
    <location>
        <begin position="90"/>
        <end position="309"/>
    </location>
</feature>
<evidence type="ECO:0000256" key="1">
    <source>
        <dbReference type="ARBA" id="ARBA00010088"/>
    </source>
</evidence>
<dbReference type="InterPro" id="IPR029058">
    <property type="entry name" value="AB_hydrolase_fold"/>
</dbReference>
<dbReference type="Pfam" id="PF08386">
    <property type="entry name" value="Abhydrolase_4"/>
    <property type="match status" value="1"/>
</dbReference>
<dbReference type="STRING" id="526226.Gbro_0438"/>
<dbReference type="Pfam" id="PF00561">
    <property type="entry name" value="Abhydrolase_1"/>
    <property type="match status" value="1"/>
</dbReference>
<evidence type="ECO:0000256" key="5">
    <source>
        <dbReference type="SAM" id="SignalP"/>
    </source>
</evidence>
<reference evidence="9" key="1">
    <citation type="submission" date="2009-10" db="EMBL/GenBank/DDBJ databases">
        <title>The complete chromosome of Gordonia bronchialis DSM 43247.</title>
        <authorList>
            <consortium name="US DOE Joint Genome Institute (JGI-PGF)"/>
            <person name="Lucas S."/>
            <person name="Copeland A."/>
            <person name="Lapidus A."/>
            <person name="Glavina del Rio T."/>
            <person name="Dalin E."/>
            <person name="Tice H."/>
            <person name="Bruce D."/>
            <person name="Goodwin L."/>
            <person name="Pitluck S."/>
            <person name="Kyrpides N."/>
            <person name="Mavromatis K."/>
            <person name="Ivanova N."/>
            <person name="Ovchinnikova G."/>
            <person name="Saunders E."/>
            <person name="Brettin T."/>
            <person name="Detter J.C."/>
            <person name="Han C."/>
            <person name="Larimer F."/>
            <person name="Land M."/>
            <person name="Hauser L."/>
            <person name="Markowitz V."/>
            <person name="Cheng J.-F."/>
            <person name="Hugenholtz P."/>
            <person name="Woyke T."/>
            <person name="Wu D."/>
            <person name="Jando M."/>
            <person name="Schneider S."/>
            <person name="Goeker M."/>
            <person name="Klenk H.-P."/>
            <person name="Eisen J.A."/>
        </authorList>
    </citation>
    <scope>NUCLEOTIDE SEQUENCE [LARGE SCALE GENOMIC DNA]</scope>
    <source>
        <strain evidence="9">ATCC 25592 / DSM 43247 / BCRC 13721 / JCM 3198 / KCTC 3076 / NBRC 16047 / NCTC 10667</strain>
    </source>
</reference>
<proteinExistence type="inferred from homology"/>
<comment type="similarity">
    <text evidence="1">Belongs to the peptidase S33 family.</text>
</comment>
<dbReference type="Proteomes" id="UP000001219">
    <property type="component" value="Chromosome"/>
</dbReference>
<dbReference type="AlphaFoldDB" id="D0LDF2"/>
<name>D0LDF2_GORB4</name>
<evidence type="ECO:0000256" key="3">
    <source>
        <dbReference type="ARBA" id="ARBA00022801"/>
    </source>
</evidence>
<feature type="compositionally biased region" description="Polar residues" evidence="4">
    <location>
        <begin position="523"/>
        <end position="536"/>
    </location>
</feature>
<dbReference type="GO" id="GO:0016787">
    <property type="term" value="F:hydrolase activity"/>
    <property type="evidence" value="ECO:0007669"/>
    <property type="project" value="UniProtKB-KW"/>
</dbReference>
<feature type="region of interest" description="Disordered" evidence="4">
    <location>
        <begin position="523"/>
        <end position="542"/>
    </location>
</feature>
<evidence type="ECO:0000313" key="8">
    <source>
        <dbReference type="EMBL" id="ACY19772.1"/>
    </source>
</evidence>
<keyword evidence="3" id="KW-0378">Hydrolase</keyword>
<keyword evidence="2 5" id="KW-0732">Signal</keyword>
<sequence length="542" mass="56934">MHRVGVRLLGAVVASAAAVAMVTVPAGGPPTAAAAPQLSWGPCAKIHSAKGAQCATIAVPRDYAKPNGPTITVTISRIPARDQAHKMGVLVGNPGGPGGDALGLFSWAAPPAAVQDRFDLVAVQPRGLVGGTALKCAKFNAANDFVAVTNYGAINRDRCEAASPGYPATLTTENAARDIEMARHALGVNKLSLYGISYGTTLMATYATLFPQHTDRLVLDSAVNPNGIWNRVGSDQTPGYKGRVNAMMAWIAAHDNLYHLGATPLAVYCKWSARVEKEAGVPPSLAAPPAQVGDVPPGLKAWSQQYIAGVNLTADARARYENFVATMLTPGGDQSKSAMLTATRTVAPDRNYWPLIALRLSNMVPRRKAVKPTPDEVAAETASNNMQTILMCNENQYPAQPAQIPAALFANLVVSDVFEAPGLFWESGIACAGTTPRVRPVVTSNRGLAVTPLLINSVDDPQTPYRGAMVLRRAMGAHLITVGGGDHGQLARGNRPLDAAISQYLITGRTAVTAAPQAPITTPLNRLPTTSGSSSERFGYGW</sequence>
<dbReference type="OrthoDB" id="4447445at2"/>
<feature type="domain" description="Peptidase S33 tripeptidyl aminopeptidase-like C-terminal" evidence="7">
    <location>
        <begin position="430"/>
        <end position="510"/>
    </location>
</feature>
<evidence type="ECO:0000313" key="9">
    <source>
        <dbReference type="Proteomes" id="UP000001219"/>
    </source>
</evidence>
<accession>D0LDF2</accession>
<protein>
    <submittedName>
        <fullName evidence="8">TAP domain protein</fullName>
    </submittedName>
</protein>